<dbReference type="Proteomes" id="UP000248484">
    <property type="component" value="Unplaced"/>
</dbReference>
<dbReference type="Pfam" id="PF00940">
    <property type="entry name" value="RNA_pol"/>
    <property type="match status" value="1"/>
</dbReference>
<evidence type="ECO:0000313" key="10">
    <source>
        <dbReference type="RefSeq" id="XP_028339956.1"/>
    </source>
</evidence>
<protein>
    <recommendedName>
        <fullName evidence="2">DNA-directed RNA polymerase</fullName>
        <ecNumber evidence="2">2.7.7.6</ecNumber>
    </recommendedName>
</protein>
<dbReference type="InterPro" id="IPR043502">
    <property type="entry name" value="DNA/RNA_pol_sf"/>
</dbReference>
<dbReference type="GO" id="GO:0003899">
    <property type="term" value="F:DNA-directed RNA polymerase activity"/>
    <property type="evidence" value="ECO:0007669"/>
    <property type="project" value="UniProtKB-EC"/>
</dbReference>
<dbReference type="GeneID" id="114484888"/>
<evidence type="ECO:0000256" key="7">
    <source>
        <dbReference type="ARBA" id="ARBA00048552"/>
    </source>
</evidence>
<keyword evidence="5" id="KW-0548">Nucleotidyltransferase</keyword>
<evidence type="ECO:0000256" key="1">
    <source>
        <dbReference type="ARBA" id="ARBA00009493"/>
    </source>
</evidence>
<keyword evidence="9" id="KW-1185">Reference proteome</keyword>
<organism evidence="9 10">
    <name type="scientific">Physeter macrocephalus</name>
    <name type="common">Sperm whale</name>
    <name type="synonym">Physeter catodon</name>
    <dbReference type="NCBI Taxonomy" id="9755"/>
    <lineage>
        <taxon>Eukaryota</taxon>
        <taxon>Metazoa</taxon>
        <taxon>Chordata</taxon>
        <taxon>Craniata</taxon>
        <taxon>Vertebrata</taxon>
        <taxon>Euteleostomi</taxon>
        <taxon>Mammalia</taxon>
        <taxon>Eutheria</taxon>
        <taxon>Laurasiatheria</taxon>
        <taxon>Artiodactyla</taxon>
        <taxon>Whippomorpha</taxon>
        <taxon>Cetacea</taxon>
        <taxon>Odontoceti</taxon>
        <taxon>Physeteridae</taxon>
        <taxon>Physeter</taxon>
    </lineage>
</organism>
<evidence type="ECO:0000313" key="9">
    <source>
        <dbReference type="Proteomes" id="UP000248484"/>
    </source>
</evidence>
<dbReference type="PANTHER" id="PTHR10102">
    <property type="entry name" value="DNA-DIRECTED RNA POLYMERASE, MITOCHONDRIAL"/>
    <property type="match status" value="1"/>
</dbReference>
<dbReference type="InterPro" id="IPR046950">
    <property type="entry name" value="DNA-dir_Rpol_C_phage-type"/>
</dbReference>
<dbReference type="GO" id="GO:0001018">
    <property type="term" value="F:mitochondrial promoter sequence-specific DNA binding"/>
    <property type="evidence" value="ECO:0007669"/>
    <property type="project" value="TreeGrafter"/>
</dbReference>
<evidence type="ECO:0000256" key="5">
    <source>
        <dbReference type="ARBA" id="ARBA00022695"/>
    </source>
</evidence>
<evidence type="ECO:0000256" key="6">
    <source>
        <dbReference type="ARBA" id="ARBA00023163"/>
    </source>
</evidence>
<dbReference type="RefSeq" id="XP_028339956.1">
    <property type="nucleotide sequence ID" value="XM_028484155.1"/>
</dbReference>
<dbReference type="PANTHER" id="PTHR10102:SF0">
    <property type="entry name" value="DNA-DIRECTED RNA POLYMERASE, MITOCHONDRIAL"/>
    <property type="match status" value="1"/>
</dbReference>
<dbReference type="GO" id="GO:0034245">
    <property type="term" value="C:mitochondrial DNA-directed RNA polymerase complex"/>
    <property type="evidence" value="ECO:0007669"/>
    <property type="project" value="TreeGrafter"/>
</dbReference>
<evidence type="ECO:0000256" key="3">
    <source>
        <dbReference type="ARBA" id="ARBA00022478"/>
    </source>
</evidence>
<evidence type="ECO:0000259" key="8">
    <source>
        <dbReference type="Pfam" id="PF00940"/>
    </source>
</evidence>
<keyword evidence="3" id="KW-0240">DNA-directed RNA polymerase</keyword>
<dbReference type="Gene3D" id="3.30.70.370">
    <property type="match status" value="1"/>
</dbReference>
<dbReference type="GO" id="GO:0006390">
    <property type="term" value="P:mitochondrial transcription"/>
    <property type="evidence" value="ECO:0007669"/>
    <property type="project" value="TreeGrafter"/>
</dbReference>
<dbReference type="KEGG" id="pcad:114484888"/>
<comment type="similarity">
    <text evidence="1">Belongs to the phage and mitochondrial RNA polymerase family.</text>
</comment>
<feature type="domain" description="DNA-directed RNA polymerase C-terminal" evidence="8">
    <location>
        <begin position="2"/>
        <end position="106"/>
    </location>
</feature>
<proteinExistence type="inferred from homology"/>
<reference evidence="10" key="1">
    <citation type="submission" date="2025-08" db="UniProtKB">
        <authorList>
            <consortium name="RefSeq"/>
        </authorList>
    </citation>
    <scope>IDENTIFICATION</scope>
    <source>
        <tissue evidence="10">Muscle</tissue>
    </source>
</reference>
<dbReference type="SUPFAM" id="SSF56672">
    <property type="entry name" value="DNA/RNA polymerases"/>
    <property type="match status" value="1"/>
</dbReference>
<evidence type="ECO:0000256" key="2">
    <source>
        <dbReference type="ARBA" id="ARBA00012418"/>
    </source>
</evidence>
<dbReference type="EC" id="2.7.7.6" evidence="2"/>
<gene>
    <name evidence="10" type="primary">LOC114484888</name>
</gene>
<accession>A0A455B7H6</accession>
<keyword evidence="4" id="KW-0808">Transferase</keyword>
<dbReference type="OrthoDB" id="276422at2759"/>
<dbReference type="AlphaFoldDB" id="A0A455B7H6"/>
<dbReference type="InParanoid" id="A0A455B7H6"/>
<sequence length="143" mass="16311">MIKGGLQSLTISSSVDTSQKPNTLKQKNGFPPNFIHSLDSSHMILTALHCYRKGLTFVSVHDCFWTHAADVAVMNQVCREQFVRLHSQPILQNLSRFLIKRFCSDPRTSKSMWVSRLMDTLLSVPKAGTFNLEQVKRSTYFFS</sequence>
<name>A0A455B7H6_PHYMC</name>
<keyword evidence="6" id="KW-0804">Transcription</keyword>
<dbReference type="InterPro" id="IPR002092">
    <property type="entry name" value="DNA-dir_Rpol_phage-type"/>
</dbReference>
<evidence type="ECO:0000256" key="4">
    <source>
        <dbReference type="ARBA" id="ARBA00022679"/>
    </source>
</evidence>
<comment type="catalytic activity">
    <reaction evidence="7">
        <text>RNA(n) + a ribonucleoside 5'-triphosphate = RNA(n+1) + diphosphate</text>
        <dbReference type="Rhea" id="RHEA:21248"/>
        <dbReference type="Rhea" id="RHEA-COMP:14527"/>
        <dbReference type="Rhea" id="RHEA-COMP:17342"/>
        <dbReference type="ChEBI" id="CHEBI:33019"/>
        <dbReference type="ChEBI" id="CHEBI:61557"/>
        <dbReference type="ChEBI" id="CHEBI:140395"/>
        <dbReference type="EC" id="2.7.7.6"/>
    </reaction>
</comment>